<protein>
    <submittedName>
        <fullName evidence="5">Family 16 glycosylhydrolase</fullName>
    </submittedName>
</protein>
<dbReference type="PANTHER" id="PTHR10963:SF55">
    <property type="entry name" value="GLYCOSIDE HYDROLASE FAMILY 16 PROTEIN"/>
    <property type="match status" value="1"/>
</dbReference>
<dbReference type="RefSeq" id="WP_218546101.1">
    <property type="nucleotide sequence ID" value="NZ_JAGSPD010000006.1"/>
</dbReference>
<dbReference type="PROSITE" id="PS51762">
    <property type="entry name" value="GH16_2"/>
    <property type="match status" value="1"/>
</dbReference>
<dbReference type="GO" id="GO:0005975">
    <property type="term" value="P:carbohydrate metabolic process"/>
    <property type="evidence" value="ECO:0007669"/>
    <property type="project" value="InterPro"/>
</dbReference>
<comment type="similarity">
    <text evidence="1">Belongs to the glycosyl hydrolase 16 family.</text>
</comment>
<organism evidence="5 6">
    <name type="scientific">Winogradskyella luteola</name>
    <dbReference type="NCBI Taxonomy" id="2828330"/>
    <lineage>
        <taxon>Bacteria</taxon>
        <taxon>Pseudomonadati</taxon>
        <taxon>Bacteroidota</taxon>
        <taxon>Flavobacteriia</taxon>
        <taxon>Flavobacteriales</taxon>
        <taxon>Flavobacteriaceae</taxon>
        <taxon>Winogradskyella</taxon>
    </lineage>
</organism>
<dbReference type="Proteomes" id="UP001138894">
    <property type="component" value="Unassembled WGS sequence"/>
</dbReference>
<proteinExistence type="inferred from homology"/>
<feature type="domain" description="GP-PDE" evidence="3">
    <location>
        <begin position="30"/>
        <end position="260"/>
    </location>
</feature>
<dbReference type="PROSITE" id="PS51704">
    <property type="entry name" value="GP_PDE"/>
    <property type="match status" value="1"/>
</dbReference>
<feature type="signal peptide" evidence="2">
    <location>
        <begin position="1"/>
        <end position="19"/>
    </location>
</feature>
<evidence type="ECO:0000259" key="4">
    <source>
        <dbReference type="PROSITE" id="PS51762"/>
    </source>
</evidence>
<evidence type="ECO:0000256" key="1">
    <source>
        <dbReference type="ARBA" id="ARBA00006865"/>
    </source>
</evidence>
<dbReference type="Pfam" id="PF00722">
    <property type="entry name" value="Glyco_hydro_16"/>
    <property type="match status" value="1"/>
</dbReference>
<sequence>MRCFLFLFICALFSSCNTGQNSETIVFANNPVIAHRGAWKAKGFPENSIAALRYAIELNCTGSEFDVRMTKDNILIVTHDADYKGLIIEENTYDELAKHKLSNGEKLPTLRDYIEAGMKDNDSTGMVCEIKPSRIKERSKLMAEKTLAIVKELGAESYMSYYISFGYGIIQRIKEIDPKAKVLYLNGSKNPQKLKTDNIDGLDYYHSIFKKHPNYIEDSKELGLKLNAWTVNKAEDIDWLLANGFDYITTNEPELVFERMKKSPTTKGYKLVWSDEFSYSGKPDSLKWNYEIGFKRNQEKQYYTNRLENARVEKGYLVIESRKETIENTDYLNQTRPNWISKKPYADYTSASLTTKDLADWTYGRIDINAKLPEGIGLWPAFWMLGQNWEEIGWPKCGEIDIMEHVGFDPDSIFGTIHSKAYNHMKGTQKGKRVYIEKPYDKFHTYSLVWTPADMSFLLDGKVYNRIENENTTTDEWPFNQDFHLKINVAVGGMLGGRKGIDDTAFPNKMLVNYVRVFQKQNES</sequence>
<dbReference type="Pfam" id="PF03009">
    <property type="entry name" value="GDPD"/>
    <property type="match status" value="1"/>
</dbReference>
<dbReference type="InterPro" id="IPR000757">
    <property type="entry name" value="Beta-glucanase-like"/>
</dbReference>
<dbReference type="PANTHER" id="PTHR10963">
    <property type="entry name" value="GLYCOSYL HYDROLASE-RELATED"/>
    <property type="match status" value="1"/>
</dbReference>
<evidence type="ECO:0000313" key="6">
    <source>
        <dbReference type="Proteomes" id="UP001138894"/>
    </source>
</evidence>
<dbReference type="InterPro" id="IPR030395">
    <property type="entry name" value="GP_PDE_dom"/>
</dbReference>
<evidence type="ECO:0000256" key="2">
    <source>
        <dbReference type="SAM" id="SignalP"/>
    </source>
</evidence>
<dbReference type="EMBL" id="JAGSPD010000006">
    <property type="protein sequence ID" value="MBV7269404.1"/>
    <property type="molecule type" value="Genomic_DNA"/>
</dbReference>
<evidence type="ECO:0000313" key="5">
    <source>
        <dbReference type="EMBL" id="MBV7269404.1"/>
    </source>
</evidence>
<dbReference type="PROSITE" id="PS51257">
    <property type="entry name" value="PROKAR_LIPOPROTEIN"/>
    <property type="match status" value="1"/>
</dbReference>
<name>A0A9X1F8R1_9FLAO</name>
<dbReference type="AlphaFoldDB" id="A0A9X1F8R1"/>
<feature type="domain" description="GH16" evidence="4">
    <location>
        <begin position="245"/>
        <end position="523"/>
    </location>
</feature>
<comment type="caution">
    <text evidence="5">The sequence shown here is derived from an EMBL/GenBank/DDBJ whole genome shotgun (WGS) entry which is preliminary data.</text>
</comment>
<gene>
    <name evidence="5" type="ORF">KCG49_09410</name>
</gene>
<evidence type="ECO:0000259" key="3">
    <source>
        <dbReference type="PROSITE" id="PS51704"/>
    </source>
</evidence>
<dbReference type="GO" id="GO:0008081">
    <property type="term" value="F:phosphoric diester hydrolase activity"/>
    <property type="evidence" value="ECO:0007669"/>
    <property type="project" value="InterPro"/>
</dbReference>
<feature type="chain" id="PRO_5040747104" evidence="2">
    <location>
        <begin position="20"/>
        <end position="524"/>
    </location>
</feature>
<reference evidence="5" key="1">
    <citation type="submission" date="2021-04" db="EMBL/GenBank/DDBJ databases">
        <authorList>
            <person name="Pira H."/>
            <person name="Risdian C."/>
            <person name="Wink J."/>
        </authorList>
    </citation>
    <scope>NUCLEOTIDE SEQUENCE</scope>
    <source>
        <strain evidence="5">WHY3</strain>
    </source>
</reference>
<dbReference type="GO" id="GO:0006629">
    <property type="term" value="P:lipid metabolic process"/>
    <property type="evidence" value="ECO:0007669"/>
    <property type="project" value="InterPro"/>
</dbReference>
<keyword evidence="6" id="KW-1185">Reference proteome</keyword>
<dbReference type="InterPro" id="IPR050546">
    <property type="entry name" value="Glycosyl_Hydrlase_16"/>
</dbReference>
<dbReference type="CDD" id="cd08023">
    <property type="entry name" value="GH16_laminarinase_like"/>
    <property type="match status" value="1"/>
</dbReference>
<accession>A0A9X1F8R1</accession>
<keyword evidence="2" id="KW-0732">Signal</keyword>
<dbReference type="GO" id="GO:0004553">
    <property type="term" value="F:hydrolase activity, hydrolyzing O-glycosyl compounds"/>
    <property type="evidence" value="ECO:0007669"/>
    <property type="project" value="InterPro"/>
</dbReference>